<comment type="caution">
    <text evidence="2">The sequence shown here is derived from an EMBL/GenBank/DDBJ whole genome shotgun (WGS) entry which is preliminary data.</text>
</comment>
<reference evidence="2 3" key="1">
    <citation type="submission" date="2023-03" db="EMBL/GenBank/DDBJ databases">
        <title>High-quality genome of Scylla paramamosain provides insights in environmental adaptation.</title>
        <authorList>
            <person name="Zhang L."/>
        </authorList>
    </citation>
    <scope>NUCLEOTIDE SEQUENCE [LARGE SCALE GENOMIC DNA]</scope>
    <source>
        <strain evidence="2">LZ_2023a</strain>
        <tissue evidence="2">Muscle</tissue>
    </source>
</reference>
<protein>
    <submittedName>
        <fullName evidence="2">Uncharacterized protein</fullName>
    </submittedName>
</protein>
<organism evidence="2 3">
    <name type="scientific">Scylla paramamosain</name>
    <name type="common">Mud crab</name>
    <dbReference type="NCBI Taxonomy" id="85552"/>
    <lineage>
        <taxon>Eukaryota</taxon>
        <taxon>Metazoa</taxon>
        <taxon>Ecdysozoa</taxon>
        <taxon>Arthropoda</taxon>
        <taxon>Crustacea</taxon>
        <taxon>Multicrustacea</taxon>
        <taxon>Malacostraca</taxon>
        <taxon>Eumalacostraca</taxon>
        <taxon>Eucarida</taxon>
        <taxon>Decapoda</taxon>
        <taxon>Pleocyemata</taxon>
        <taxon>Brachyura</taxon>
        <taxon>Eubrachyura</taxon>
        <taxon>Portunoidea</taxon>
        <taxon>Portunidae</taxon>
        <taxon>Portuninae</taxon>
        <taxon>Scylla</taxon>
    </lineage>
</organism>
<name>A0AAW0UZ17_SCYPA</name>
<feature type="compositionally biased region" description="Basic and acidic residues" evidence="1">
    <location>
        <begin position="1"/>
        <end position="19"/>
    </location>
</feature>
<evidence type="ECO:0000313" key="3">
    <source>
        <dbReference type="Proteomes" id="UP001487740"/>
    </source>
</evidence>
<feature type="region of interest" description="Disordered" evidence="1">
    <location>
        <begin position="1"/>
        <end position="25"/>
    </location>
</feature>
<dbReference type="AlphaFoldDB" id="A0AAW0UZ17"/>
<evidence type="ECO:0000313" key="2">
    <source>
        <dbReference type="EMBL" id="KAK8405265.1"/>
    </source>
</evidence>
<proteinExistence type="predicted"/>
<gene>
    <name evidence="2" type="ORF">O3P69_001676</name>
</gene>
<keyword evidence="3" id="KW-1185">Reference proteome</keyword>
<dbReference type="Proteomes" id="UP001487740">
    <property type="component" value="Unassembled WGS sequence"/>
</dbReference>
<evidence type="ECO:0000256" key="1">
    <source>
        <dbReference type="SAM" id="MobiDB-lite"/>
    </source>
</evidence>
<dbReference type="EMBL" id="JARAKH010000003">
    <property type="protein sequence ID" value="KAK8405265.1"/>
    <property type="molecule type" value="Genomic_DNA"/>
</dbReference>
<accession>A0AAW0UZ17</accession>
<sequence>MKVARDKSARRRENPKSNYDRTPASVYRRGATTLYTRIREVNNPKSEPSQPCNVRQTAMYVTLQRVITLPLSFIDPDEPFPDTQPPNALTGT</sequence>